<dbReference type="InterPro" id="IPR032816">
    <property type="entry name" value="VTT_dom"/>
</dbReference>
<proteinExistence type="inferred from homology"/>
<evidence type="ECO:0000256" key="1">
    <source>
        <dbReference type="ARBA" id="ARBA00004651"/>
    </source>
</evidence>
<comment type="caution">
    <text evidence="6">Lacks conserved residue(s) required for the propagation of feature annotation.</text>
</comment>
<dbReference type="PANTHER" id="PTHR12677:SF59">
    <property type="entry name" value="GOLGI APPARATUS MEMBRANE PROTEIN TVP38-RELATED"/>
    <property type="match status" value="1"/>
</dbReference>
<evidence type="ECO:0000256" key="2">
    <source>
        <dbReference type="ARBA" id="ARBA00022475"/>
    </source>
</evidence>
<dbReference type="GO" id="GO:0005886">
    <property type="term" value="C:plasma membrane"/>
    <property type="evidence" value="ECO:0007669"/>
    <property type="project" value="UniProtKB-SubCell"/>
</dbReference>
<keyword evidence="3 6" id="KW-0812">Transmembrane</keyword>
<accession>A0A915XLD4</accession>
<protein>
    <recommendedName>
        <fullName evidence="6">TVP38/TMEM64 family membrane protein</fullName>
    </recommendedName>
</protein>
<evidence type="ECO:0000256" key="6">
    <source>
        <dbReference type="RuleBase" id="RU366058"/>
    </source>
</evidence>
<dbReference type="InterPro" id="IPR015414">
    <property type="entry name" value="TMEM64"/>
</dbReference>
<keyword evidence="5 6" id="KW-0472">Membrane</keyword>
<name>A0A915XLD4_9BACT</name>
<dbReference type="Pfam" id="PF09335">
    <property type="entry name" value="VTT_dom"/>
    <property type="match status" value="1"/>
</dbReference>
<evidence type="ECO:0000259" key="7">
    <source>
        <dbReference type="Pfam" id="PF09335"/>
    </source>
</evidence>
<evidence type="ECO:0000313" key="9">
    <source>
        <dbReference type="Proteomes" id="UP001063350"/>
    </source>
</evidence>
<dbReference type="Proteomes" id="UP001063350">
    <property type="component" value="Chromosome"/>
</dbReference>
<feature type="transmembrane region" description="Helical" evidence="6">
    <location>
        <begin position="82"/>
        <end position="101"/>
    </location>
</feature>
<evidence type="ECO:0000256" key="5">
    <source>
        <dbReference type="ARBA" id="ARBA00023136"/>
    </source>
</evidence>
<organism evidence="8 9">
    <name type="scientific">Desulfolithobacter dissulfuricans</name>
    <dbReference type="NCBI Taxonomy" id="2795293"/>
    <lineage>
        <taxon>Bacteria</taxon>
        <taxon>Pseudomonadati</taxon>
        <taxon>Thermodesulfobacteriota</taxon>
        <taxon>Desulfobulbia</taxon>
        <taxon>Desulfobulbales</taxon>
        <taxon>Desulfobulbaceae</taxon>
        <taxon>Desulfolithobacter</taxon>
    </lineage>
</organism>
<dbReference type="KEGG" id="ddu:GF1_29340"/>
<dbReference type="PANTHER" id="PTHR12677">
    <property type="entry name" value="GOLGI APPARATUS MEMBRANE PROTEIN TVP38-RELATED"/>
    <property type="match status" value="1"/>
</dbReference>
<keyword evidence="2 6" id="KW-1003">Cell membrane</keyword>
<sequence length="155" mass="16696">MPGLIIVLTGATLNSTLAWFLGRILLAERVARSLEKRPHLHMIVQKARNAGPGVQILIRLLPLPAAPLCEALGAAGVQFTPFFIGNLGAIPICLLLNYFGYTAAHVTRATSGTSTLSSTHITLRILGLALLFICICLTIRFAQRKLLTGNDRKPS</sequence>
<feature type="transmembrane region" description="Helical" evidence="6">
    <location>
        <begin position="6"/>
        <end position="26"/>
    </location>
</feature>
<comment type="similarity">
    <text evidence="6">Belongs to the TVP38/TMEM64 family.</text>
</comment>
<dbReference type="EMBL" id="AP024233">
    <property type="protein sequence ID" value="BCO10558.1"/>
    <property type="molecule type" value="Genomic_DNA"/>
</dbReference>
<dbReference type="AlphaFoldDB" id="A0A915XLD4"/>
<feature type="domain" description="VTT" evidence="7">
    <location>
        <begin position="2"/>
        <end position="101"/>
    </location>
</feature>
<gene>
    <name evidence="8" type="ORF">GF1_29340</name>
</gene>
<evidence type="ECO:0000313" key="8">
    <source>
        <dbReference type="EMBL" id="BCO10558.1"/>
    </source>
</evidence>
<keyword evidence="4 6" id="KW-1133">Transmembrane helix</keyword>
<reference evidence="8" key="1">
    <citation type="submission" date="2020-12" db="EMBL/GenBank/DDBJ databases">
        <title>Desulfobium dissulfuricans gen. nov., sp. nov., a novel mesophilic, sulfate-reducing bacterium isolated from a deep-sea hydrothermal vent.</title>
        <authorList>
            <person name="Hashimoto Y."/>
            <person name="Tame A."/>
            <person name="Sawayama S."/>
            <person name="Miyazaki J."/>
            <person name="Takai K."/>
            <person name="Nakagawa S."/>
        </authorList>
    </citation>
    <scope>NUCLEOTIDE SEQUENCE</scope>
    <source>
        <strain evidence="8">GF1</strain>
    </source>
</reference>
<comment type="subcellular location">
    <subcellularLocation>
        <location evidence="1 6">Cell membrane</location>
        <topology evidence="1 6">Multi-pass membrane protein</topology>
    </subcellularLocation>
</comment>
<dbReference type="RefSeq" id="WP_267927284.1">
    <property type="nucleotide sequence ID" value="NZ_AP024233.1"/>
</dbReference>
<feature type="transmembrane region" description="Helical" evidence="6">
    <location>
        <begin position="121"/>
        <end position="142"/>
    </location>
</feature>
<keyword evidence="9" id="KW-1185">Reference proteome</keyword>
<evidence type="ECO:0000256" key="4">
    <source>
        <dbReference type="ARBA" id="ARBA00022989"/>
    </source>
</evidence>
<evidence type="ECO:0000256" key="3">
    <source>
        <dbReference type="ARBA" id="ARBA00022692"/>
    </source>
</evidence>